<evidence type="ECO:0000313" key="17">
    <source>
        <dbReference type="Proteomes" id="UP000460718"/>
    </source>
</evidence>
<dbReference type="EMBL" id="QXGD01002027">
    <property type="protein sequence ID" value="KAE9194817.1"/>
    <property type="molecule type" value="Genomic_DNA"/>
</dbReference>
<accession>A0A6A3K4N4</accession>
<proteinExistence type="predicted"/>
<dbReference type="EMBL" id="QXGA01001946">
    <property type="protein sequence ID" value="KAE9106843.1"/>
    <property type="molecule type" value="Genomic_DNA"/>
</dbReference>
<dbReference type="AlphaFoldDB" id="A0A6A3K4N4"/>
<dbReference type="Proteomes" id="UP000488956">
    <property type="component" value="Unassembled WGS sequence"/>
</dbReference>
<evidence type="ECO:0000313" key="9">
    <source>
        <dbReference type="EMBL" id="KAE9210464.1"/>
    </source>
</evidence>
<dbReference type="EMBL" id="QXGB01001948">
    <property type="protein sequence ID" value="KAE9183420.1"/>
    <property type="molecule type" value="Genomic_DNA"/>
</dbReference>
<dbReference type="Proteomes" id="UP000437068">
    <property type="component" value="Unassembled WGS sequence"/>
</dbReference>
<evidence type="ECO:0000313" key="2">
    <source>
        <dbReference type="EMBL" id="KAE8926395.1"/>
    </source>
</evidence>
<evidence type="ECO:0000313" key="3">
    <source>
        <dbReference type="EMBL" id="KAE9002139.1"/>
    </source>
</evidence>
<reference evidence="17 18" key="1">
    <citation type="submission" date="2018-09" db="EMBL/GenBank/DDBJ databases">
        <title>Genomic investigation of the strawberry pathogen Phytophthora fragariae indicates pathogenicity is determined by transcriptional variation in three key races.</title>
        <authorList>
            <person name="Adams T.M."/>
            <person name="Armitage A.D."/>
            <person name="Sobczyk M.K."/>
            <person name="Bates H.J."/>
            <person name="Dunwell J.M."/>
            <person name="Nellist C.F."/>
            <person name="Harrison R.J."/>
        </authorList>
    </citation>
    <scope>NUCLEOTIDE SEQUENCE [LARGE SCALE GENOMIC DNA]</scope>
    <source>
        <strain evidence="10 13">A4</strain>
        <strain evidence="8 14">BC-1</strain>
        <strain evidence="9 18">BC-23</strain>
        <strain evidence="7 12">NOV-27</strain>
        <strain evidence="6 15">NOV-5</strain>
        <strain evidence="5 16">NOV-71</strain>
        <strain evidence="2 11">NOV-9</strain>
        <strain evidence="4 19">ONT-3</strain>
        <strain evidence="3 17">SCRP245</strain>
    </source>
</reference>
<name>A0A6A3K4N4_9STRA</name>
<dbReference type="EMBL" id="QXGE01001985">
    <property type="protein sequence ID" value="KAE9286116.1"/>
    <property type="molecule type" value="Genomic_DNA"/>
</dbReference>
<evidence type="ECO:0000313" key="11">
    <source>
        <dbReference type="Proteomes" id="UP000429523"/>
    </source>
</evidence>
<sequence>MCCLFLSWTASCCQFRHWLLKVGKFCFKTATVIFASGEIDRASAQGREVFSSAG</sequence>
<feature type="signal peptide" evidence="1">
    <location>
        <begin position="1"/>
        <end position="15"/>
    </location>
</feature>
<dbReference type="EMBL" id="QXFX01002051">
    <property type="protein sequence ID" value="KAE9081337.1"/>
    <property type="molecule type" value="Genomic_DNA"/>
</dbReference>
<evidence type="ECO:0000256" key="1">
    <source>
        <dbReference type="SAM" id="SignalP"/>
    </source>
</evidence>
<dbReference type="Proteomes" id="UP000440367">
    <property type="component" value="Unassembled WGS sequence"/>
</dbReference>
<dbReference type="Proteomes" id="UP000440732">
    <property type="component" value="Unassembled WGS sequence"/>
</dbReference>
<evidence type="ECO:0000313" key="19">
    <source>
        <dbReference type="Proteomes" id="UP000488956"/>
    </source>
</evidence>
<protein>
    <recommendedName>
        <fullName evidence="20">Malic enzyme NAD-binding domain-containing protein</fullName>
    </recommendedName>
</protein>
<gene>
    <name evidence="10" type="ORF">PF001_g21596</name>
    <name evidence="8" type="ORF">PF002_g23492</name>
    <name evidence="9" type="ORF">PF004_g16181</name>
    <name evidence="7" type="ORF">PF005_g22105</name>
    <name evidence="6" type="ORF">PF006_g21268</name>
    <name evidence="5" type="ORF">PF007_g22624</name>
    <name evidence="2" type="ORF">PF009_g23414</name>
    <name evidence="4" type="ORF">PF010_g22031</name>
    <name evidence="3" type="ORF">PF011_g13440</name>
</gene>
<evidence type="ECO:0008006" key="20">
    <source>
        <dbReference type="Google" id="ProtNLM"/>
    </source>
</evidence>
<dbReference type="OrthoDB" id="10270478at2759"/>
<feature type="chain" id="PRO_5036379919" description="Malic enzyme NAD-binding domain-containing protein" evidence="1">
    <location>
        <begin position="16"/>
        <end position="54"/>
    </location>
</feature>
<comment type="caution">
    <text evidence="3">The sequence shown here is derived from an EMBL/GenBank/DDBJ whole genome shotgun (WGS) entry which is preliminary data.</text>
</comment>
<keyword evidence="1" id="KW-0732">Signal</keyword>
<dbReference type="EMBL" id="QXFW01000828">
    <property type="protein sequence ID" value="KAE9002139.1"/>
    <property type="molecule type" value="Genomic_DNA"/>
</dbReference>
<evidence type="ECO:0000313" key="13">
    <source>
        <dbReference type="Proteomes" id="UP000437068"/>
    </source>
</evidence>
<dbReference type="EMBL" id="QXGC01001131">
    <property type="protein sequence ID" value="KAE9210464.1"/>
    <property type="molecule type" value="Genomic_DNA"/>
</dbReference>
<evidence type="ECO:0000313" key="15">
    <source>
        <dbReference type="Proteomes" id="UP000440732"/>
    </source>
</evidence>
<dbReference type="Proteomes" id="UP000429523">
    <property type="component" value="Unassembled WGS sequence"/>
</dbReference>
<organism evidence="3 17">
    <name type="scientific">Phytophthora fragariae</name>
    <dbReference type="NCBI Taxonomy" id="53985"/>
    <lineage>
        <taxon>Eukaryota</taxon>
        <taxon>Sar</taxon>
        <taxon>Stramenopiles</taxon>
        <taxon>Oomycota</taxon>
        <taxon>Peronosporomycetes</taxon>
        <taxon>Peronosporales</taxon>
        <taxon>Peronosporaceae</taxon>
        <taxon>Phytophthora</taxon>
    </lineage>
</organism>
<evidence type="ECO:0000313" key="8">
    <source>
        <dbReference type="EMBL" id="KAE9194817.1"/>
    </source>
</evidence>
<evidence type="ECO:0000313" key="16">
    <source>
        <dbReference type="Proteomes" id="UP000441208"/>
    </source>
</evidence>
<evidence type="ECO:0000313" key="18">
    <source>
        <dbReference type="Proteomes" id="UP000476176"/>
    </source>
</evidence>
<dbReference type="EMBL" id="QXGF01002050">
    <property type="protein sequence ID" value="KAE8926395.1"/>
    <property type="molecule type" value="Genomic_DNA"/>
</dbReference>
<keyword evidence="12" id="KW-1185">Reference proteome</keyword>
<dbReference type="Proteomes" id="UP000433483">
    <property type="component" value="Unassembled WGS sequence"/>
</dbReference>
<dbReference type="Proteomes" id="UP000476176">
    <property type="component" value="Unassembled WGS sequence"/>
</dbReference>
<evidence type="ECO:0000313" key="12">
    <source>
        <dbReference type="Proteomes" id="UP000433483"/>
    </source>
</evidence>
<dbReference type="Proteomes" id="UP000460718">
    <property type="component" value="Unassembled WGS sequence"/>
</dbReference>
<evidence type="ECO:0000313" key="14">
    <source>
        <dbReference type="Proteomes" id="UP000440367"/>
    </source>
</evidence>
<evidence type="ECO:0000313" key="6">
    <source>
        <dbReference type="EMBL" id="KAE9106843.1"/>
    </source>
</evidence>
<evidence type="ECO:0000313" key="7">
    <source>
        <dbReference type="EMBL" id="KAE9183420.1"/>
    </source>
</evidence>
<dbReference type="Proteomes" id="UP000441208">
    <property type="component" value="Unassembled WGS sequence"/>
</dbReference>
<evidence type="ECO:0000313" key="5">
    <source>
        <dbReference type="EMBL" id="KAE9081541.1"/>
    </source>
</evidence>
<evidence type="ECO:0000313" key="4">
    <source>
        <dbReference type="EMBL" id="KAE9081337.1"/>
    </source>
</evidence>
<dbReference type="EMBL" id="QXFZ01002041">
    <property type="protein sequence ID" value="KAE9081541.1"/>
    <property type="molecule type" value="Genomic_DNA"/>
</dbReference>
<evidence type="ECO:0000313" key="10">
    <source>
        <dbReference type="EMBL" id="KAE9286116.1"/>
    </source>
</evidence>